<evidence type="ECO:0000313" key="4">
    <source>
        <dbReference type="EMBL" id="SFL76772.1"/>
    </source>
</evidence>
<dbReference type="OrthoDB" id="9805924at2"/>
<organism evidence="4 5">
    <name type="scientific">Halanaerobium salsuginis</name>
    <dbReference type="NCBI Taxonomy" id="29563"/>
    <lineage>
        <taxon>Bacteria</taxon>
        <taxon>Bacillati</taxon>
        <taxon>Bacillota</taxon>
        <taxon>Clostridia</taxon>
        <taxon>Halanaerobiales</taxon>
        <taxon>Halanaerobiaceae</taxon>
        <taxon>Halanaerobium</taxon>
    </lineage>
</organism>
<accession>A0A1I4KD67</accession>
<evidence type="ECO:0000313" key="5">
    <source>
        <dbReference type="Proteomes" id="UP000199006"/>
    </source>
</evidence>
<evidence type="ECO:0000259" key="3">
    <source>
        <dbReference type="PROSITE" id="PS51186"/>
    </source>
</evidence>
<protein>
    <submittedName>
        <fullName evidence="4">Acetyltransferase (GNAT) family protein</fullName>
    </submittedName>
</protein>
<keyword evidence="2" id="KW-0012">Acyltransferase</keyword>
<dbReference type="PROSITE" id="PS51186">
    <property type="entry name" value="GNAT"/>
    <property type="match status" value="1"/>
</dbReference>
<dbReference type="EMBL" id="FOTI01000030">
    <property type="protein sequence ID" value="SFL76772.1"/>
    <property type="molecule type" value="Genomic_DNA"/>
</dbReference>
<dbReference type="Pfam" id="PF00583">
    <property type="entry name" value="Acetyltransf_1"/>
    <property type="match status" value="1"/>
</dbReference>
<keyword evidence="5" id="KW-1185">Reference proteome</keyword>
<dbReference type="InterPro" id="IPR016181">
    <property type="entry name" value="Acyl_CoA_acyltransferase"/>
</dbReference>
<evidence type="ECO:0000256" key="1">
    <source>
        <dbReference type="ARBA" id="ARBA00022679"/>
    </source>
</evidence>
<dbReference type="AlphaFoldDB" id="A0A1I4KD67"/>
<dbReference type="STRING" id="29563.SAMN02983006_01980"/>
<gene>
    <name evidence="4" type="ORF">SAMN02983006_01980</name>
</gene>
<evidence type="ECO:0000256" key="2">
    <source>
        <dbReference type="ARBA" id="ARBA00023315"/>
    </source>
</evidence>
<dbReference type="SUPFAM" id="SSF55729">
    <property type="entry name" value="Acyl-CoA N-acyltransferases (Nat)"/>
    <property type="match status" value="1"/>
</dbReference>
<keyword evidence="1 4" id="KW-0808">Transferase</keyword>
<dbReference type="Proteomes" id="UP000199006">
    <property type="component" value="Unassembled WGS sequence"/>
</dbReference>
<dbReference type="GO" id="GO:0016747">
    <property type="term" value="F:acyltransferase activity, transferring groups other than amino-acyl groups"/>
    <property type="evidence" value="ECO:0007669"/>
    <property type="project" value="InterPro"/>
</dbReference>
<dbReference type="PANTHER" id="PTHR43877">
    <property type="entry name" value="AMINOALKYLPHOSPHONATE N-ACETYLTRANSFERASE-RELATED-RELATED"/>
    <property type="match status" value="1"/>
</dbReference>
<sequence>MKWQVREAKITDYSGAVALMQEVYLLHYRQRPDLHKKVDKPLTKTEFKEILAAEQQILLVVIAVPFNEVAAICQLDLKDTFENENLVNRRYAYLNDLCVAKKYRRQGLGKLLYQAAAAKLKELEILELELTVWSFNQSAADFYQELGFKPRYTLLEHKLDNK</sequence>
<name>A0A1I4KD67_9FIRM</name>
<dbReference type="RefSeq" id="WP_089862051.1">
    <property type="nucleotide sequence ID" value="NZ_FOTI01000030.1"/>
</dbReference>
<reference evidence="4 5" key="1">
    <citation type="submission" date="2016-10" db="EMBL/GenBank/DDBJ databases">
        <authorList>
            <person name="de Groot N.N."/>
        </authorList>
    </citation>
    <scope>NUCLEOTIDE SEQUENCE [LARGE SCALE GENOMIC DNA]</scope>
    <source>
        <strain evidence="4 5">ATCC 51327</strain>
    </source>
</reference>
<dbReference type="InterPro" id="IPR050832">
    <property type="entry name" value="Bact_Acetyltransf"/>
</dbReference>
<proteinExistence type="predicted"/>
<dbReference type="InterPro" id="IPR000182">
    <property type="entry name" value="GNAT_dom"/>
</dbReference>
<feature type="domain" description="N-acetyltransferase" evidence="3">
    <location>
        <begin position="18"/>
        <end position="162"/>
    </location>
</feature>
<dbReference type="CDD" id="cd04301">
    <property type="entry name" value="NAT_SF"/>
    <property type="match status" value="1"/>
</dbReference>
<dbReference type="Gene3D" id="3.40.630.30">
    <property type="match status" value="1"/>
</dbReference>